<reference evidence="7 8" key="1">
    <citation type="journal article" date="2018" name="Microb. Genom.">
        <title>Expanding an expanded genome: long-read sequencing of Trypanosoma cruzi.</title>
        <authorList>
            <person name="Berna L."/>
            <person name="Rodriguez M."/>
            <person name="Chiribao M.L."/>
            <person name="Parodi-Talice A."/>
            <person name="Pita S."/>
            <person name="Rijo G."/>
            <person name="Alvarez-Valin F."/>
            <person name="Robello C."/>
        </authorList>
    </citation>
    <scope>NUCLEOTIDE SEQUENCE [LARGE SCALE GENOMIC DNA]</scope>
    <source>
        <strain evidence="7 8">Dm28c</strain>
    </source>
</reference>
<proteinExistence type="predicted"/>
<dbReference type="VEuPathDB" id="TriTrypDB:TcBrA4_0157880"/>
<organism evidence="7 8">
    <name type="scientific">Trypanosoma cruzi</name>
    <dbReference type="NCBI Taxonomy" id="5693"/>
    <lineage>
        <taxon>Eukaryota</taxon>
        <taxon>Discoba</taxon>
        <taxon>Euglenozoa</taxon>
        <taxon>Kinetoplastea</taxon>
        <taxon>Metakinetoplastina</taxon>
        <taxon>Trypanosomatida</taxon>
        <taxon>Trypanosomatidae</taxon>
        <taxon>Trypanosoma</taxon>
        <taxon>Schizotrypanum</taxon>
    </lineage>
</organism>
<dbReference type="VEuPathDB" id="TriTrypDB:C3747_173g86"/>
<evidence type="ECO:0000259" key="6">
    <source>
        <dbReference type="Pfam" id="PF24466"/>
    </source>
</evidence>
<dbReference type="VEuPathDB" id="TriTrypDB:TCSYLVIO_006727"/>
<evidence type="ECO:0000256" key="2">
    <source>
        <dbReference type="SAM" id="MobiDB-lite"/>
    </source>
</evidence>
<dbReference type="VEuPathDB" id="TriTrypDB:TCDM_13200"/>
<dbReference type="VEuPathDB" id="TriTrypDB:TcCL_ESM09587"/>
<dbReference type="NCBIfam" id="TIGR01631">
    <property type="entry name" value="Trypano_RHS"/>
    <property type="match status" value="2"/>
</dbReference>
<dbReference type="VEuPathDB" id="TriTrypDB:Tc_MARK_4639"/>
<evidence type="ECO:0000259" key="4">
    <source>
        <dbReference type="Pfam" id="PF07999"/>
    </source>
</evidence>
<feature type="domain" description="DUF7578" evidence="6">
    <location>
        <begin position="447"/>
        <end position="511"/>
    </location>
</feature>
<dbReference type="VEuPathDB" id="TriTrypDB:Tc_MARK_6445"/>
<dbReference type="AlphaFoldDB" id="A0A2V2VKJ7"/>
<feature type="domain" description="Retrotransposon hot spot protein N-terminal" evidence="5">
    <location>
        <begin position="574"/>
        <end position="687"/>
    </location>
</feature>
<dbReference type="Pfam" id="PF07999">
    <property type="entry name" value="RHSP"/>
    <property type="match status" value="1"/>
</dbReference>
<evidence type="ECO:0000256" key="1">
    <source>
        <dbReference type="SAM" id="Coils"/>
    </source>
</evidence>
<evidence type="ECO:0000259" key="5">
    <source>
        <dbReference type="Pfam" id="PF20445"/>
    </source>
</evidence>
<dbReference type="VEuPathDB" id="TriTrypDB:TcCL_ESM04724"/>
<dbReference type="VEuPathDB" id="TriTrypDB:TcCLB.510643.190"/>
<feature type="domain" description="DUF7578" evidence="6">
    <location>
        <begin position="81"/>
        <end position="145"/>
    </location>
</feature>
<dbReference type="InterPro" id="IPR056000">
    <property type="entry name" value="DUF7578"/>
</dbReference>
<dbReference type="VEuPathDB" id="TriTrypDB:TcYC6_0145990"/>
<dbReference type="VEuPathDB" id="TriTrypDB:ECC02_007504"/>
<protein>
    <submittedName>
        <fullName evidence="7">Putative retrotransposon hot spot (RHS) protein</fullName>
    </submittedName>
</protein>
<dbReference type="VEuPathDB" id="TriTrypDB:TcCLB.509815.10"/>
<dbReference type="VEuPathDB" id="TriTrypDB:TcCLB.508325.60"/>
<dbReference type="VEuPathDB" id="TriTrypDB:BCY84_05810"/>
<dbReference type="VEuPathDB" id="TriTrypDB:TcG_09137"/>
<dbReference type="VEuPathDB" id="TriTrypDB:TCDM_10159"/>
<dbReference type="VEuPathDB" id="TriTrypDB:TCSYLVIO_009473"/>
<dbReference type="VEuPathDB" id="TriTrypDB:TcBrA4_0158030"/>
<dbReference type="VEuPathDB" id="TriTrypDB:TcCLB.504109.200"/>
<evidence type="ECO:0000313" key="8">
    <source>
        <dbReference type="Proteomes" id="UP000246121"/>
    </source>
</evidence>
<evidence type="ECO:0000313" key="7">
    <source>
        <dbReference type="EMBL" id="PWU95942.1"/>
    </source>
</evidence>
<dbReference type="PANTHER" id="PTHR33129">
    <property type="entry name" value="PROTEIN KINASE DOMAIN-CONTAINING PROTEIN-RELATED"/>
    <property type="match status" value="1"/>
</dbReference>
<feature type="region of interest" description="Disordered" evidence="2">
    <location>
        <begin position="247"/>
        <end position="277"/>
    </location>
</feature>
<keyword evidence="3" id="KW-0472">Membrane</keyword>
<dbReference type="InterPro" id="IPR006518">
    <property type="entry name" value="Trypano_RHS"/>
</dbReference>
<dbReference type="VEuPathDB" id="TriTrypDB:C4B63_20g111"/>
<dbReference type="VEuPathDB" id="TriTrypDB:TcG_10085"/>
<sequence>MLLEASNKLSDEGLLTLRHWRDFKRKDTVTPLARAQISTACSQILREERRKAEERERRERQELGINVSTRLKYAVFKGRVRVDKMKLNDFLAMELDGRGALDANRDVLLEEFFKNPKKYICDAGVLGEIQASDRYARMERTVRDEMDMEEDTQALQKWCVQSTEVVGGCCIFLFLVCWLRWLYFMLKCNCFFVLRHGAQYIVHTVWISLFLRLPVISVCIFFLPYSSFDWSLVCSFNSIQPIKQGETMSGNQASAVPRQDRRRASPESEDVTDQPAATHIRVEEARQPQWTMSSTVEDVLLEGSTNRTDMKLNDFLRSNLGEEWILDANENVTMQEFVQDPEMFLKNEILLRTIKASPSYKVLEAINKLHPEGVLSLEQWRDYEGKDTLTRHVCGKLNGVLTHVETQIIEAEERLIREAEERRRRAQEMKFTISANIEDVLFRGEFRYREMKLNDFLLLRFGGKGVVATNRSVLLEEFFKEPARYIRDAGVLNKIKKTDRYWRMEWTVKEEMNMEEDVKKLHYNHVSTLLGWSLATPEVKEIVHEITKQSLDAVLEEVRNPMRMSASNILKGFYESVYNARWSHVVEVSGGEGTGMEVKKGKPPQQWTYKKVGDTLERNDGVQQSDALRSRLMVLTSDKGWPCTWNRKGVKSARDCYVNCEVDRVWQIVKGDLTKWSSSHGKADFTPERRVLVGTPGIGKSMAAGSYLLYQLLQYDVEKLQMVVYFIADRKFLFDKTSRTVSTYMGDSSNASFVTSLSDRGMKGYIIHDLAEPDDAPSGDLPPRGWGMVLLSLPFERNYKEWVKRRDAREIVMNCPGESDVKAMCVWMRRHQPVREQAEYWKVVKSQMDEVGPIPRYIFDERKYDNWVQRCHKTVDEATSSVILQCIGLGCGGSWDCKKVLYWLARVVRVRGENSGFEFFSNLPVSAHLGNKTLFKSAKLMQQHDFNFLISGLTDYLISENFGRSTVFAFLNGSFVSAIERRLRELRPSPQRQSHRCALAVCSQERSTRHHVLPPLEHFSERIDVECGVLYVTEVENFPLVDAFFFVKSNPMTLVGLRMATAGEHHTTASTVRQFAECLAAYFNGWEELSRQLSWEMIYVQHADSTPMNDWRRCDVVNSDDVSTKEKQKIAAFWKEKVHQYQVSISSEDAPRRF</sequence>
<feature type="domain" description="Retrotransposon hot spot protein,C-terminal" evidence="4">
    <location>
        <begin position="691"/>
        <end position="986"/>
    </location>
</feature>
<feature type="coiled-coil region" evidence="1">
    <location>
        <begin position="401"/>
        <end position="429"/>
    </location>
</feature>
<dbReference type="VEuPathDB" id="TriTrypDB:ECC02_008902"/>
<dbReference type="VEuPathDB" id="TriTrypDB:TcCLB.510983.19"/>
<dbReference type="EMBL" id="PRFA01000020">
    <property type="protein sequence ID" value="PWU95942.1"/>
    <property type="molecule type" value="Genomic_DNA"/>
</dbReference>
<dbReference type="VEuPathDB" id="TriTrypDB:TCSYLVIO_001094"/>
<dbReference type="Pfam" id="PF24466">
    <property type="entry name" value="DUF7578"/>
    <property type="match status" value="3"/>
</dbReference>
<dbReference type="PANTHER" id="PTHR33129:SF3">
    <property type="entry name" value="HOT SPOT (RHS) PROTEIN, PUTATIVE-RELATED"/>
    <property type="match status" value="1"/>
</dbReference>
<dbReference type="InterPro" id="IPR046835">
    <property type="entry name" value="RHS_N"/>
</dbReference>
<gene>
    <name evidence="7" type="ORF">C4B63_20g111</name>
</gene>
<dbReference type="VEuPathDB" id="TriTrypDB:TcCLB.399373.9"/>
<feature type="transmembrane region" description="Helical" evidence="3">
    <location>
        <begin position="204"/>
        <end position="225"/>
    </location>
</feature>
<accession>A0A2V2VKJ7</accession>
<dbReference type="Pfam" id="PF20445">
    <property type="entry name" value="RHS_N"/>
    <property type="match status" value="1"/>
</dbReference>
<dbReference type="VEuPathDB" id="TriTrypDB:C3747_426g14"/>
<keyword evidence="3" id="KW-0812">Transmembrane</keyword>
<dbReference type="InterPro" id="IPR052980">
    <property type="entry name" value="Crinkler_effector"/>
</dbReference>
<keyword evidence="3" id="KW-1133">Transmembrane helix</keyword>
<feature type="domain" description="DUF7578" evidence="6">
    <location>
        <begin position="307"/>
        <end position="369"/>
    </location>
</feature>
<dbReference type="InterPro" id="IPR046836">
    <property type="entry name" value="RHS_C"/>
</dbReference>
<dbReference type="Proteomes" id="UP000246121">
    <property type="component" value="Unassembled WGS sequence"/>
</dbReference>
<feature type="transmembrane region" description="Helical" evidence="3">
    <location>
        <begin position="165"/>
        <end position="183"/>
    </location>
</feature>
<name>A0A2V2VKJ7_TRYCR</name>
<dbReference type="VEuPathDB" id="TriTrypDB:TcCLB.507225.10"/>
<evidence type="ECO:0000256" key="3">
    <source>
        <dbReference type="SAM" id="Phobius"/>
    </source>
</evidence>
<keyword evidence="1" id="KW-0175">Coiled coil</keyword>
<comment type="caution">
    <text evidence="7">The sequence shown here is derived from an EMBL/GenBank/DDBJ whole genome shotgun (WGS) entry which is preliminary data.</text>
</comment>